<keyword evidence="3 4" id="KW-0012">Acyltransferase</keyword>
<sequence>MSQYSLQVGLTPEGPCSYLPEQKERLAVVMEQELHTTLGYQALIRLGFRRSGETIYKPMCEHCDACKPLRINANQFKPSKSQKRLLNKLSSFRWELKSKMDDNWFDLYERYINTRHRTGSMYPANQKQFFEFSHSHWLTNQFLHIYENETLIAIAVSDILSDSISAMYTFFEPEHPLSLGTISVLIQLKLCKELSKEWLYPGYQIDDCPAMKYKDQYKPNQKLVNMVWQG</sequence>
<keyword evidence="1 4" id="KW-0963">Cytoplasm</keyword>
<protein>
    <recommendedName>
        <fullName evidence="4">Aspartate/glutamate leucyltransferase</fullName>
        <ecNumber evidence="4">2.3.2.29</ecNumber>
    </recommendedName>
</protein>
<evidence type="ECO:0000256" key="1">
    <source>
        <dbReference type="ARBA" id="ARBA00022490"/>
    </source>
</evidence>
<dbReference type="AlphaFoldDB" id="A0A510UDW1"/>
<keyword evidence="2 4" id="KW-0808">Transferase</keyword>
<evidence type="ECO:0000256" key="2">
    <source>
        <dbReference type="ARBA" id="ARBA00022679"/>
    </source>
</evidence>
<dbReference type="Proteomes" id="UP000448038">
    <property type="component" value="Unassembled WGS sequence"/>
</dbReference>
<dbReference type="PANTHER" id="PTHR21367">
    <property type="entry name" value="ARGININE-TRNA-PROTEIN TRANSFERASE 1"/>
    <property type="match status" value="1"/>
</dbReference>
<dbReference type="EMBL" id="BJTZ01000003">
    <property type="protein sequence ID" value="GEK12773.1"/>
    <property type="molecule type" value="Genomic_DNA"/>
</dbReference>
<evidence type="ECO:0000256" key="4">
    <source>
        <dbReference type="HAMAP-Rule" id="MF_00689"/>
    </source>
</evidence>
<dbReference type="InterPro" id="IPR030700">
    <property type="entry name" value="N-end_Aminoacyl_Trfase"/>
</dbReference>
<dbReference type="GO" id="GO:0004057">
    <property type="term" value="F:arginyl-tRNA--protein transferase activity"/>
    <property type="evidence" value="ECO:0007669"/>
    <property type="project" value="InterPro"/>
</dbReference>
<dbReference type="Pfam" id="PF04376">
    <property type="entry name" value="ATE_N"/>
    <property type="match status" value="1"/>
</dbReference>
<dbReference type="RefSeq" id="WP_146862074.1">
    <property type="nucleotide sequence ID" value="NZ_BJTZ01000003.1"/>
</dbReference>
<comment type="subcellular location">
    <subcellularLocation>
        <location evidence="4">Cytoplasm</location>
    </subcellularLocation>
</comment>
<dbReference type="HAMAP" id="MF_00689">
    <property type="entry name" value="Bpt"/>
    <property type="match status" value="1"/>
</dbReference>
<comment type="function">
    <text evidence="4">Functions in the N-end rule pathway of protein degradation where it conjugates Leu from its aminoacyl-tRNA to the N-termini of proteins containing an N-terminal aspartate or glutamate.</text>
</comment>
<feature type="domain" description="N-end rule aminoacyl transferase C-terminal" evidence="6">
    <location>
        <begin position="104"/>
        <end position="223"/>
    </location>
</feature>
<evidence type="ECO:0000313" key="8">
    <source>
        <dbReference type="EMBL" id="MUK48555.1"/>
    </source>
</evidence>
<feature type="domain" description="N-end aminoacyl transferase N-terminal" evidence="5">
    <location>
        <begin position="15"/>
        <end position="84"/>
    </location>
</feature>
<dbReference type="NCBIfam" id="NF002345">
    <property type="entry name" value="PRK01305.2-2"/>
    <property type="match status" value="1"/>
</dbReference>
<dbReference type="InterPro" id="IPR007472">
    <property type="entry name" value="N-end_Aminoacyl_Trfase_C"/>
</dbReference>
<dbReference type="NCBIfam" id="NF002346">
    <property type="entry name" value="PRK01305.2-3"/>
    <property type="match status" value="1"/>
</dbReference>
<dbReference type="InterPro" id="IPR016181">
    <property type="entry name" value="Acyl_CoA_acyltransferase"/>
</dbReference>
<evidence type="ECO:0000313" key="9">
    <source>
        <dbReference type="Proteomes" id="UP000321787"/>
    </source>
</evidence>
<dbReference type="GO" id="GO:0005737">
    <property type="term" value="C:cytoplasm"/>
    <property type="evidence" value="ECO:0007669"/>
    <property type="project" value="UniProtKB-SubCell"/>
</dbReference>
<dbReference type="EC" id="2.3.2.29" evidence="4"/>
<comment type="caution">
    <text evidence="7">The sequence shown here is derived from an EMBL/GenBank/DDBJ whole genome shotgun (WGS) entry which is preliminary data.</text>
</comment>
<dbReference type="InterPro" id="IPR007471">
    <property type="entry name" value="N-end_Aminoacyl_Trfase_N"/>
</dbReference>
<dbReference type="GO" id="GO:0071596">
    <property type="term" value="P:ubiquitin-dependent protein catabolic process via the N-end rule pathway"/>
    <property type="evidence" value="ECO:0007669"/>
    <property type="project" value="InterPro"/>
</dbReference>
<dbReference type="PANTHER" id="PTHR21367:SF1">
    <property type="entry name" value="ARGINYL-TRNA--PROTEIN TRANSFERASE 1"/>
    <property type="match status" value="1"/>
</dbReference>
<gene>
    <name evidence="7" type="primary">ate</name>
    <name evidence="4" type="synonym">bpt</name>
    <name evidence="7" type="ORF">AFI02nite_08090</name>
    <name evidence="8" type="ORF">GNP88_05035</name>
</gene>
<reference evidence="7 9" key="1">
    <citation type="submission" date="2019-07" db="EMBL/GenBank/DDBJ databases">
        <title>Whole genome shotgun sequence of Aliivibrio fischeri NBRC 101058.</title>
        <authorList>
            <person name="Hosoyama A."/>
            <person name="Uohara A."/>
            <person name="Ohji S."/>
            <person name="Ichikawa N."/>
        </authorList>
    </citation>
    <scope>NUCLEOTIDE SEQUENCE [LARGE SCALE GENOMIC DNA]</scope>
    <source>
        <strain evidence="7 9">NBRC 101058</strain>
    </source>
</reference>
<evidence type="ECO:0000256" key="3">
    <source>
        <dbReference type="ARBA" id="ARBA00023315"/>
    </source>
</evidence>
<evidence type="ECO:0000313" key="10">
    <source>
        <dbReference type="Proteomes" id="UP000448038"/>
    </source>
</evidence>
<evidence type="ECO:0000259" key="5">
    <source>
        <dbReference type="Pfam" id="PF04376"/>
    </source>
</evidence>
<organism evidence="7 9">
    <name type="scientific">Aliivibrio fischeri</name>
    <name type="common">Vibrio fischeri</name>
    <dbReference type="NCBI Taxonomy" id="668"/>
    <lineage>
        <taxon>Bacteria</taxon>
        <taxon>Pseudomonadati</taxon>
        <taxon>Pseudomonadota</taxon>
        <taxon>Gammaproteobacteria</taxon>
        <taxon>Vibrionales</taxon>
        <taxon>Vibrionaceae</taxon>
        <taxon>Aliivibrio</taxon>
    </lineage>
</organism>
<accession>A0A510UDW1</accession>
<reference evidence="8 10" key="2">
    <citation type="submission" date="2019-11" db="EMBL/GenBank/DDBJ databases">
        <title>Using colonization assays and comparative genomics to discover symbiosis behaviors and factors in Vibrio fischeri.</title>
        <authorList>
            <person name="Bongrand C."/>
            <person name="Moriano-Gutierrez S."/>
            <person name="Arevalo P."/>
            <person name="Mcfall-Ngai M."/>
            <person name="Visick K."/>
            <person name="Polz M.F."/>
            <person name="Ruby E.G."/>
        </authorList>
    </citation>
    <scope>NUCLEOTIDE SEQUENCE [LARGE SCALE GENOMIC DNA]</scope>
    <source>
        <strain evidence="8">Emors.4.1</strain>
        <strain evidence="10">emors.4.1</strain>
    </source>
</reference>
<dbReference type="Proteomes" id="UP000321787">
    <property type="component" value="Unassembled WGS sequence"/>
</dbReference>
<dbReference type="PIRSF" id="PIRSF037208">
    <property type="entry name" value="ATE_pro_prd"/>
    <property type="match status" value="1"/>
</dbReference>
<dbReference type="InterPro" id="IPR017138">
    <property type="entry name" value="Asp_Glu_LeuTrfase"/>
</dbReference>
<evidence type="ECO:0000313" key="7">
    <source>
        <dbReference type="EMBL" id="GEK12773.1"/>
    </source>
</evidence>
<comment type="catalytic activity">
    <reaction evidence="4">
        <text>N-terminal L-aspartyl-[protein] + L-leucyl-tRNA(Leu) = N-terminal L-leucyl-L-aspartyl-[protein] + tRNA(Leu) + H(+)</text>
        <dbReference type="Rhea" id="RHEA:50420"/>
        <dbReference type="Rhea" id="RHEA-COMP:9613"/>
        <dbReference type="Rhea" id="RHEA-COMP:9622"/>
        <dbReference type="Rhea" id="RHEA-COMP:12669"/>
        <dbReference type="Rhea" id="RHEA-COMP:12674"/>
        <dbReference type="ChEBI" id="CHEBI:15378"/>
        <dbReference type="ChEBI" id="CHEBI:64720"/>
        <dbReference type="ChEBI" id="CHEBI:78442"/>
        <dbReference type="ChEBI" id="CHEBI:78494"/>
        <dbReference type="ChEBI" id="CHEBI:133042"/>
        <dbReference type="EC" id="2.3.2.29"/>
    </reaction>
</comment>
<evidence type="ECO:0000259" key="6">
    <source>
        <dbReference type="Pfam" id="PF04377"/>
    </source>
</evidence>
<dbReference type="Pfam" id="PF04377">
    <property type="entry name" value="ATE_C"/>
    <property type="match status" value="1"/>
</dbReference>
<dbReference type="SUPFAM" id="SSF55729">
    <property type="entry name" value="Acyl-CoA N-acyltransferases (Nat)"/>
    <property type="match status" value="1"/>
</dbReference>
<dbReference type="EMBL" id="WOBN01000009">
    <property type="protein sequence ID" value="MUK48555.1"/>
    <property type="molecule type" value="Genomic_DNA"/>
</dbReference>
<name>A0A510UDW1_ALIFS</name>
<proteinExistence type="inferred from homology"/>
<comment type="catalytic activity">
    <reaction evidence="4">
        <text>N-terminal L-glutamyl-[protein] + L-leucyl-tRNA(Leu) = N-terminal L-leucyl-L-glutamyl-[protein] + tRNA(Leu) + H(+)</text>
        <dbReference type="Rhea" id="RHEA:50412"/>
        <dbReference type="Rhea" id="RHEA-COMP:9613"/>
        <dbReference type="Rhea" id="RHEA-COMP:9622"/>
        <dbReference type="Rhea" id="RHEA-COMP:12664"/>
        <dbReference type="Rhea" id="RHEA-COMP:12668"/>
        <dbReference type="ChEBI" id="CHEBI:15378"/>
        <dbReference type="ChEBI" id="CHEBI:64721"/>
        <dbReference type="ChEBI" id="CHEBI:78442"/>
        <dbReference type="ChEBI" id="CHEBI:78494"/>
        <dbReference type="ChEBI" id="CHEBI:133041"/>
        <dbReference type="EC" id="2.3.2.29"/>
    </reaction>
</comment>
<comment type="similarity">
    <text evidence="4">Belongs to the R-transferase family. Bpt subfamily.</text>
</comment>
<dbReference type="GO" id="GO:0008914">
    <property type="term" value="F:leucyl-tRNA--protein transferase activity"/>
    <property type="evidence" value="ECO:0007669"/>
    <property type="project" value="UniProtKB-UniRule"/>
</dbReference>